<reference evidence="5 6" key="1">
    <citation type="submission" date="2019-09" db="EMBL/GenBank/DDBJ databases">
        <authorList>
            <person name="Depoorter E."/>
        </authorList>
    </citation>
    <scope>NUCLEOTIDE SEQUENCE [LARGE SCALE GENOMIC DNA]</scope>
    <source>
        <strain evidence="5">LMG 26883</strain>
    </source>
</reference>
<dbReference type="AlphaFoldDB" id="A0A6P2N1T2"/>
<dbReference type="SUPFAM" id="SSF46689">
    <property type="entry name" value="Homeodomain-like"/>
    <property type="match status" value="1"/>
</dbReference>
<dbReference type="PANTHER" id="PTHR46796:SF6">
    <property type="entry name" value="ARAC SUBFAMILY"/>
    <property type="match status" value="1"/>
</dbReference>
<dbReference type="InterPro" id="IPR018060">
    <property type="entry name" value="HTH_AraC"/>
</dbReference>
<dbReference type="PANTHER" id="PTHR46796">
    <property type="entry name" value="HTH-TYPE TRANSCRIPTIONAL ACTIVATOR RHAS-RELATED"/>
    <property type="match status" value="1"/>
</dbReference>
<dbReference type="RefSeq" id="WP_006489036.1">
    <property type="nucleotide sequence ID" value="NZ_CABVPP010000037.1"/>
</dbReference>
<dbReference type="Gene3D" id="1.10.10.60">
    <property type="entry name" value="Homeodomain-like"/>
    <property type="match status" value="1"/>
</dbReference>
<dbReference type="EMBL" id="CABVPP010000037">
    <property type="protein sequence ID" value="VWB90180.1"/>
    <property type="molecule type" value="Genomic_DNA"/>
</dbReference>
<keyword evidence="1" id="KW-0805">Transcription regulation</keyword>
<gene>
    <name evidence="5" type="ORF">BPS26883_04342</name>
</gene>
<accession>A0A6P2N1T2</accession>
<evidence type="ECO:0000256" key="3">
    <source>
        <dbReference type="ARBA" id="ARBA00023163"/>
    </source>
</evidence>
<dbReference type="InterPro" id="IPR035418">
    <property type="entry name" value="AraC-bd_2"/>
</dbReference>
<dbReference type="PROSITE" id="PS01124">
    <property type="entry name" value="HTH_ARAC_FAMILY_2"/>
    <property type="match status" value="1"/>
</dbReference>
<dbReference type="InterPro" id="IPR020449">
    <property type="entry name" value="Tscrpt_reg_AraC-type_HTH"/>
</dbReference>
<organism evidence="5 6">
    <name type="scientific">Burkholderia pseudomultivorans</name>
    <dbReference type="NCBI Taxonomy" id="1207504"/>
    <lineage>
        <taxon>Bacteria</taxon>
        <taxon>Pseudomonadati</taxon>
        <taxon>Pseudomonadota</taxon>
        <taxon>Betaproteobacteria</taxon>
        <taxon>Burkholderiales</taxon>
        <taxon>Burkholderiaceae</taxon>
        <taxon>Burkholderia</taxon>
        <taxon>Burkholderia cepacia complex</taxon>
    </lineage>
</organism>
<evidence type="ECO:0000259" key="4">
    <source>
        <dbReference type="PROSITE" id="PS01124"/>
    </source>
</evidence>
<evidence type="ECO:0000256" key="1">
    <source>
        <dbReference type="ARBA" id="ARBA00023015"/>
    </source>
</evidence>
<dbReference type="InterPro" id="IPR050204">
    <property type="entry name" value="AraC_XylS_family_regulators"/>
</dbReference>
<dbReference type="Pfam" id="PF14525">
    <property type="entry name" value="AraC_binding_2"/>
    <property type="match status" value="1"/>
</dbReference>
<protein>
    <submittedName>
        <fullName evidence="5">AraC family regulatory protein</fullName>
    </submittedName>
</protein>
<dbReference type="Proteomes" id="UP000494162">
    <property type="component" value="Unassembled WGS sequence"/>
</dbReference>
<evidence type="ECO:0000313" key="6">
    <source>
        <dbReference type="Proteomes" id="UP000494162"/>
    </source>
</evidence>
<dbReference type="GO" id="GO:0043565">
    <property type="term" value="F:sequence-specific DNA binding"/>
    <property type="evidence" value="ECO:0007669"/>
    <property type="project" value="InterPro"/>
</dbReference>
<sequence>MKHFSTDEAPAAEQADYWSAALASSFVKLDFEPTTSRSGRPFTGHIDQGSLAYVDVAVVNSRAQEVHRTSRLVRQEDADLFLISVQVAGRGELEQDGRQAVLSAGDCSLYDTTRPYHLSFRDDFEQLVLSIPRDRLRIRIPAADRLTAIPIRGVNGLGSLFFDLVTSIPRNLESMTAQVRESVSNSVLDLVATALAGLPSPIPAPASNLKQFHLNRIKSYVIENLSDAELDIARIAQTLGMSVSSLYRAFASEGCPLSQWIWDQRLHACRKALLDESCANLSAKQIAMSWGFNDPAHFSRAFRRKFGESPNALRTRK</sequence>
<feature type="domain" description="HTH araC/xylS-type" evidence="4">
    <location>
        <begin position="215"/>
        <end position="316"/>
    </location>
</feature>
<dbReference type="GeneID" id="93171382"/>
<dbReference type="GO" id="GO:0003700">
    <property type="term" value="F:DNA-binding transcription factor activity"/>
    <property type="evidence" value="ECO:0007669"/>
    <property type="project" value="InterPro"/>
</dbReference>
<evidence type="ECO:0000256" key="2">
    <source>
        <dbReference type="ARBA" id="ARBA00023125"/>
    </source>
</evidence>
<dbReference type="SMART" id="SM00342">
    <property type="entry name" value="HTH_ARAC"/>
    <property type="match status" value="1"/>
</dbReference>
<dbReference type="InterPro" id="IPR009057">
    <property type="entry name" value="Homeodomain-like_sf"/>
</dbReference>
<keyword evidence="3" id="KW-0804">Transcription</keyword>
<dbReference type="Pfam" id="PF12833">
    <property type="entry name" value="HTH_18"/>
    <property type="match status" value="1"/>
</dbReference>
<name>A0A6P2N1T2_9BURK</name>
<proteinExistence type="predicted"/>
<dbReference type="PRINTS" id="PR00032">
    <property type="entry name" value="HTHARAC"/>
</dbReference>
<keyword evidence="2" id="KW-0238">DNA-binding</keyword>
<evidence type="ECO:0000313" key="5">
    <source>
        <dbReference type="EMBL" id="VWB90180.1"/>
    </source>
</evidence>